<sequence length="114" mass="12851">MRIKNNEYAALAIIIVILLFFIGLLHLTKPINPQSTENKKIVVQTVGTIESVSQTIKPGLFSDVIMQTITVGGNKYTLNGYTTTFKKNQWVTFSYIEGTNNIREIQIQESKSIE</sequence>
<keyword evidence="1" id="KW-1133">Transmembrane helix</keyword>
<evidence type="ECO:0008006" key="4">
    <source>
        <dbReference type="Google" id="ProtNLM"/>
    </source>
</evidence>
<dbReference type="STRING" id="1886670.PTI45_04498"/>
<evidence type="ECO:0000313" key="2">
    <source>
        <dbReference type="EMBL" id="ODP26156.1"/>
    </source>
</evidence>
<keyword evidence="1" id="KW-0472">Membrane</keyword>
<accession>A0A1E3KXE6</accession>
<feature type="transmembrane region" description="Helical" evidence="1">
    <location>
        <begin position="7"/>
        <end position="27"/>
    </location>
</feature>
<proteinExistence type="predicted"/>
<reference evidence="2 3" key="1">
    <citation type="submission" date="2016-08" db="EMBL/GenBank/DDBJ databases">
        <title>Genome sequencing of Paenibacillus sp. TI45-13ar, isolated from Korean traditional nuruk.</title>
        <authorList>
            <person name="Kim S.-J."/>
        </authorList>
    </citation>
    <scope>NUCLEOTIDE SEQUENCE [LARGE SCALE GENOMIC DNA]</scope>
    <source>
        <strain evidence="2 3">TI45-13ar</strain>
    </source>
</reference>
<name>A0A1E3KXE6_9BACL</name>
<evidence type="ECO:0000256" key="1">
    <source>
        <dbReference type="SAM" id="Phobius"/>
    </source>
</evidence>
<organism evidence="2 3">
    <name type="scientific">Paenibacillus nuruki</name>
    <dbReference type="NCBI Taxonomy" id="1886670"/>
    <lineage>
        <taxon>Bacteria</taxon>
        <taxon>Bacillati</taxon>
        <taxon>Bacillota</taxon>
        <taxon>Bacilli</taxon>
        <taxon>Bacillales</taxon>
        <taxon>Paenibacillaceae</taxon>
        <taxon>Paenibacillus</taxon>
    </lineage>
</organism>
<keyword evidence="3" id="KW-1185">Reference proteome</keyword>
<dbReference type="AlphaFoldDB" id="A0A1E3KXE6"/>
<comment type="caution">
    <text evidence="2">The sequence shown here is derived from an EMBL/GenBank/DDBJ whole genome shotgun (WGS) entry which is preliminary data.</text>
</comment>
<gene>
    <name evidence="2" type="ORF">PTI45_04498</name>
</gene>
<keyword evidence="1" id="KW-0812">Transmembrane</keyword>
<dbReference type="EMBL" id="MDER01000094">
    <property type="protein sequence ID" value="ODP26156.1"/>
    <property type="molecule type" value="Genomic_DNA"/>
</dbReference>
<evidence type="ECO:0000313" key="3">
    <source>
        <dbReference type="Proteomes" id="UP000094578"/>
    </source>
</evidence>
<dbReference type="RefSeq" id="WP_069329807.1">
    <property type="nucleotide sequence ID" value="NZ_MDER01000094.1"/>
</dbReference>
<protein>
    <recommendedName>
        <fullName evidence="4">DUF3221 domain-containing protein</fullName>
    </recommendedName>
</protein>
<dbReference type="Proteomes" id="UP000094578">
    <property type="component" value="Unassembled WGS sequence"/>
</dbReference>